<keyword evidence="4 6" id="KW-0413">Isomerase</keyword>
<dbReference type="Gene3D" id="2.120.10.90">
    <property type="entry name" value="DNA gyrase/topoisomerase IV, subunit A, C-terminal"/>
    <property type="match status" value="1"/>
</dbReference>
<dbReference type="PROSITE" id="PS52040">
    <property type="entry name" value="TOPO_IIA"/>
    <property type="match status" value="1"/>
</dbReference>
<proteinExistence type="inferred from homology"/>
<organism evidence="6">
    <name type="scientific">bioreactor metagenome</name>
    <dbReference type="NCBI Taxonomy" id="1076179"/>
    <lineage>
        <taxon>unclassified sequences</taxon>
        <taxon>metagenomes</taxon>
        <taxon>ecological metagenomes</taxon>
    </lineage>
</organism>
<protein>
    <submittedName>
        <fullName evidence="6">DNA gyrase subunit A</fullName>
    </submittedName>
</protein>
<dbReference type="SUPFAM" id="SSF101904">
    <property type="entry name" value="GyrA/ParC C-terminal domain-like"/>
    <property type="match status" value="1"/>
</dbReference>
<dbReference type="GO" id="GO:0009330">
    <property type="term" value="C:DNA topoisomerase type II (double strand cut, ATP-hydrolyzing) complex"/>
    <property type="evidence" value="ECO:0007669"/>
    <property type="project" value="TreeGrafter"/>
</dbReference>
<feature type="domain" description="Topo IIA-type catalytic" evidence="5">
    <location>
        <begin position="53"/>
        <end position="517"/>
    </location>
</feature>
<dbReference type="Gene3D" id="3.90.199.10">
    <property type="entry name" value="Topoisomerase II, domain 5"/>
    <property type="match status" value="1"/>
</dbReference>
<dbReference type="CDD" id="cd00187">
    <property type="entry name" value="TOP4c"/>
    <property type="match status" value="1"/>
</dbReference>
<name>A0A644W9N6_9ZZZZ</name>
<evidence type="ECO:0000256" key="2">
    <source>
        <dbReference type="ARBA" id="ARBA00023029"/>
    </source>
</evidence>
<dbReference type="GO" id="GO:0005524">
    <property type="term" value="F:ATP binding"/>
    <property type="evidence" value="ECO:0007669"/>
    <property type="project" value="InterPro"/>
</dbReference>
<sequence>MSMAKKKAPDEGTKKAGNPNVLGLRAEVLEQSIIDTLEINYMPYAMSVIVSRAIPEIDGFKPSHRKLLYTMYQMHLLNGSRTKSANVVGQTMKLNPHGDAAIYDTMVRLSRGYGALLHPLVDSKGNFGKVYSRDMACAASRYTEVRLDSICEELFRDIDQDTVDFIPNYDGSLTEPTLLPTTFPNVLVSANQGIAVGMASSLCGFNLGEVCDTTVALLRNPRHDIMSTLKAPDFPTGGQLLYDEAALAEIYRTGRGSFKVRAKWRYLPGENMIEIYELPYTTTVEAVMDKVAELIRAGKAKEISDMRDETDLSGLKLTIDLKRGTDADKLMARLYRQTPIQDAASCNFNILIAGTPRVMGVAEILEEWTAWRMECVRRRVYFAMKKKEEKLHLLKGLRKILLDIDKAIHIIRETEEDVEVVPNLMIGFGIDAIQAEFVADIKLRNINKEFILKRIGEVDALEREIADLKDTVEKPERIRKIIISELEDVKKKYSKPRRTEILYGHRTAAEPDPSEDVADYAVNVFLSREGYLKKITPLSLRMGGDQKYKEGDGPSQGWEASNRDELLVFTDRQQCYKARLADFEDSKASVLGDYLPTKLEMDAGESVVFSCIPGDYSAHLLFFFQNGKAARVELAGYQTLTKRKKLTGAYSDKSPLASACFLREDTEFAVVSTEGRAVIFHSALLSPKSTRTTQGVNVMTLKPKYRVASARPLGETTIVNAARYRARSLPVAGALLREQDRGEEQLSFLDHS</sequence>
<dbReference type="PANTHER" id="PTHR43493">
    <property type="entry name" value="DNA GYRASE/TOPOISOMERASE SUBUNIT A"/>
    <property type="match status" value="1"/>
</dbReference>
<dbReference type="GO" id="GO:0003918">
    <property type="term" value="F:DNA topoisomerase type II (double strand cut, ATP-hydrolyzing) activity"/>
    <property type="evidence" value="ECO:0007669"/>
    <property type="project" value="InterPro"/>
</dbReference>
<evidence type="ECO:0000256" key="4">
    <source>
        <dbReference type="ARBA" id="ARBA00023235"/>
    </source>
</evidence>
<evidence type="ECO:0000313" key="6">
    <source>
        <dbReference type="EMBL" id="MPM00500.1"/>
    </source>
</evidence>
<dbReference type="Gene3D" id="3.30.1360.40">
    <property type="match status" value="1"/>
</dbReference>
<comment type="caution">
    <text evidence="6">The sequence shown here is derived from an EMBL/GenBank/DDBJ whole genome shotgun (WGS) entry which is preliminary data.</text>
</comment>
<dbReference type="InterPro" id="IPR013760">
    <property type="entry name" value="Topo_IIA-like_dom_sf"/>
</dbReference>
<accession>A0A644W9N6</accession>
<dbReference type="Pfam" id="PF00521">
    <property type="entry name" value="DNA_topoisoIV"/>
    <property type="match status" value="1"/>
</dbReference>
<evidence type="ECO:0000256" key="1">
    <source>
        <dbReference type="ARBA" id="ARBA00008263"/>
    </source>
</evidence>
<dbReference type="AlphaFoldDB" id="A0A644W9N6"/>
<dbReference type="InterPro" id="IPR050220">
    <property type="entry name" value="Type_II_DNA_Topoisomerases"/>
</dbReference>
<evidence type="ECO:0000259" key="5">
    <source>
        <dbReference type="PROSITE" id="PS52040"/>
    </source>
</evidence>
<dbReference type="GO" id="GO:0006265">
    <property type="term" value="P:DNA topological change"/>
    <property type="evidence" value="ECO:0007669"/>
    <property type="project" value="InterPro"/>
</dbReference>
<keyword evidence="2" id="KW-0799">Topoisomerase</keyword>
<keyword evidence="3" id="KW-0238">DNA-binding</keyword>
<dbReference type="InterPro" id="IPR013758">
    <property type="entry name" value="Topo_IIA_A/C_ab"/>
</dbReference>
<dbReference type="InterPro" id="IPR002205">
    <property type="entry name" value="Topo_IIA_dom_A"/>
</dbReference>
<comment type="similarity">
    <text evidence="1">Belongs to the type II topoisomerase GyrA/ParC subunit family.</text>
</comment>
<dbReference type="SMART" id="SM00434">
    <property type="entry name" value="TOP4c"/>
    <property type="match status" value="1"/>
</dbReference>
<dbReference type="PANTHER" id="PTHR43493:SF5">
    <property type="entry name" value="DNA GYRASE SUBUNIT A, CHLOROPLASTIC_MITOCHONDRIAL"/>
    <property type="match status" value="1"/>
</dbReference>
<reference evidence="6" key="1">
    <citation type="submission" date="2019-08" db="EMBL/GenBank/DDBJ databases">
        <authorList>
            <person name="Kucharzyk K."/>
            <person name="Murdoch R.W."/>
            <person name="Higgins S."/>
            <person name="Loffler F."/>
        </authorList>
    </citation>
    <scope>NUCLEOTIDE SEQUENCE</scope>
</reference>
<gene>
    <name evidence="6" type="primary">gyrA_25</name>
    <name evidence="6" type="ORF">SDC9_46726</name>
</gene>
<dbReference type="Gene3D" id="1.10.268.10">
    <property type="entry name" value="Topoisomerase, domain 3"/>
    <property type="match status" value="1"/>
</dbReference>
<dbReference type="SUPFAM" id="SSF56719">
    <property type="entry name" value="Type II DNA topoisomerase"/>
    <property type="match status" value="1"/>
</dbReference>
<dbReference type="InterPro" id="IPR013757">
    <property type="entry name" value="Topo_IIA_A_a_sf"/>
</dbReference>
<evidence type="ECO:0000256" key="3">
    <source>
        <dbReference type="ARBA" id="ARBA00023125"/>
    </source>
</evidence>
<dbReference type="EMBL" id="VSSQ01000734">
    <property type="protein sequence ID" value="MPM00500.1"/>
    <property type="molecule type" value="Genomic_DNA"/>
</dbReference>
<dbReference type="InterPro" id="IPR035516">
    <property type="entry name" value="Gyrase/topoIV_suA_C"/>
</dbReference>
<dbReference type="GO" id="GO:0003677">
    <property type="term" value="F:DNA binding"/>
    <property type="evidence" value="ECO:0007669"/>
    <property type="project" value="UniProtKB-KW"/>
</dbReference>